<dbReference type="EMBL" id="FXZB01000016">
    <property type="protein sequence ID" value="SMX87038.1"/>
    <property type="molecule type" value="Genomic_DNA"/>
</dbReference>
<keyword evidence="2" id="KW-1185">Reference proteome</keyword>
<comment type="caution">
    <text evidence="1">The sequence shown here is derived from an EMBL/GenBank/DDBJ whole genome shotgun (WGS) entry which is preliminary data.</text>
</comment>
<accession>A0A2H1JIC6</accession>
<evidence type="ECO:0000313" key="2">
    <source>
        <dbReference type="Proteomes" id="UP000234525"/>
    </source>
</evidence>
<dbReference type="AlphaFoldDB" id="A0A2H1JIC6"/>
<dbReference type="Proteomes" id="UP000234525">
    <property type="component" value="Unassembled WGS sequence"/>
</dbReference>
<dbReference type="RefSeq" id="WP_101583936.1">
    <property type="nucleotide sequence ID" value="NZ_BJME01000014.1"/>
</dbReference>
<sequence length="117" mass="12764">MKSSGASLREMGAVYAVLQEFEGSAEEVGSPYEQLMVQAVISRIGLTESFAPVNVTHLAEQLGTSKPTIRRAISAVDGELLEFEVKVSGTGRGRRVNTVRPTTWLIDRVSEVLKEEN</sequence>
<proteinExistence type="predicted"/>
<gene>
    <name evidence="1" type="ORF">BAUR9175_02449</name>
</gene>
<name>A0A2H1JIC6_BREAU</name>
<protein>
    <submittedName>
        <fullName evidence="1">Uncharacterized protein</fullName>
    </submittedName>
</protein>
<reference evidence="1" key="1">
    <citation type="submission" date="2017-03" db="EMBL/GenBank/DDBJ databases">
        <authorList>
            <person name="Monnet C."/>
        </authorList>
    </citation>
    <scope>NUCLEOTIDE SEQUENCE [LARGE SCALE GENOMIC DNA]</scope>
    <source>
        <strain evidence="1">ATCC 9175</strain>
    </source>
</reference>
<organism evidence="1 2">
    <name type="scientific">Brevibacterium aurantiacum</name>
    <dbReference type="NCBI Taxonomy" id="273384"/>
    <lineage>
        <taxon>Bacteria</taxon>
        <taxon>Bacillati</taxon>
        <taxon>Actinomycetota</taxon>
        <taxon>Actinomycetes</taxon>
        <taxon>Micrococcales</taxon>
        <taxon>Brevibacteriaceae</taxon>
        <taxon>Brevibacterium</taxon>
    </lineage>
</organism>
<evidence type="ECO:0000313" key="1">
    <source>
        <dbReference type="EMBL" id="SMX87038.1"/>
    </source>
</evidence>